<keyword evidence="3" id="KW-1185">Reference proteome</keyword>
<dbReference type="eggNOG" id="ENOG502S4TT">
    <property type="taxonomic scope" value="Eukaryota"/>
</dbReference>
<dbReference type="RefSeq" id="XP_009226707.1">
    <property type="nucleotide sequence ID" value="XM_009228443.1"/>
</dbReference>
<dbReference type="EnsemblFungi" id="EJT71310">
    <property type="protein sequence ID" value="EJT71310"/>
    <property type="gene ID" value="GGTG_10569"/>
</dbReference>
<evidence type="ECO:0000313" key="3">
    <source>
        <dbReference type="Proteomes" id="UP000006039"/>
    </source>
</evidence>
<proteinExistence type="predicted"/>
<gene>
    <name evidence="2" type="primary">20351027</name>
    <name evidence="1" type="ORF">GGTG_10569</name>
</gene>
<reference evidence="3" key="1">
    <citation type="submission" date="2010-07" db="EMBL/GenBank/DDBJ databases">
        <title>The genome sequence of Gaeumannomyces graminis var. tritici strain R3-111a-1.</title>
        <authorList>
            <consortium name="The Broad Institute Genome Sequencing Platform"/>
            <person name="Ma L.-J."/>
            <person name="Dead R."/>
            <person name="Young S."/>
            <person name="Zeng Q."/>
            <person name="Koehrsen M."/>
            <person name="Alvarado L."/>
            <person name="Berlin A."/>
            <person name="Chapman S.B."/>
            <person name="Chen Z."/>
            <person name="Freedman E."/>
            <person name="Gellesch M."/>
            <person name="Goldberg J."/>
            <person name="Griggs A."/>
            <person name="Gujja S."/>
            <person name="Heilman E.R."/>
            <person name="Heiman D."/>
            <person name="Hepburn T."/>
            <person name="Howarth C."/>
            <person name="Jen D."/>
            <person name="Larson L."/>
            <person name="Mehta T."/>
            <person name="Neiman D."/>
            <person name="Pearson M."/>
            <person name="Roberts A."/>
            <person name="Saif S."/>
            <person name="Shea T."/>
            <person name="Shenoy N."/>
            <person name="Sisk P."/>
            <person name="Stolte C."/>
            <person name="Sykes S."/>
            <person name="Walk T."/>
            <person name="White J."/>
            <person name="Yandava C."/>
            <person name="Haas B."/>
            <person name="Nusbaum C."/>
            <person name="Birren B."/>
        </authorList>
    </citation>
    <scope>NUCLEOTIDE SEQUENCE [LARGE SCALE GENOMIC DNA]</scope>
    <source>
        <strain evidence="3">R3-111a-1</strain>
    </source>
</reference>
<dbReference type="OrthoDB" id="4869816at2759"/>
<organism evidence="1">
    <name type="scientific">Gaeumannomyces tritici (strain R3-111a-1)</name>
    <name type="common">Wheat and barley take-all root rot fungus</name>
    <name type="synonym">Gaeumannomyces graminis var. tritici</name>
    <dbReference type="NCBI Taxonomy" id="644352"/>
    <lineage>
        <taxon>Eukaryota</taxon>
        <taxon>Fungi</taxon>
        <taxon>Dikarya</taxon>
        <taxon>Ascomycota</taxon>
        <taxon>Pezizomycotina</taxon>
        <taxon>Sordariomycetes</taxon>
        <taxon>Sordariomycetidae</taxon>
        <taxon>Magnaporthales</taxon>
        <taxon>Magnaporthaceae</taxon>
        <taxon>Gaeumannomyces</taxon>
    </lineage>
</organism>
<sequence length="361" mass="39511">MAADDDGTTPSYGDHSSSYWAPGWNYQRYSNATTEDILGLAPGELLKMQAGLRDVLGEQGVVAMARHNFARSLPTAEEAMATPNVEAGRRCSDGALMSDAFEGHAQGSEAVQGAPEEAVCVDIPPNWLRLWVKRHEGEPWGFVAIRAACYGGEGEEEEEEARWARFKEAFGKMVEVPFDWAAKRTSSGEAVARGRAAFEVRWVEDPVLQGAEMDVLRRKYQELFPSLPGGLKHPIFLCATPEVVESVLSAAASSDPPTADSRRWRRGAPYVHAVAASRDRGVEDEHEESAWFRDVFRVAVEVVADELWWLVGSGAMPVRRITRGVKGVGVPADVGNADLADLWWSTAPSPEMVRRRGSVAS</sequence>
<dbReference type="Proteomes" id="UP000006039">
    <property type="component" value="Unassembled WGS sequence"/>
</dbReference>
<protein>
    <submittedName>
        <fullName evidence="1 2">Uncharacterized protein</fullName>
    </submittedName>
</protein>
<evidence type="ECO:0000313" key="2">
    <source>
        <dbReference type="EnsemblFungi" id="EJT71310"/>
    </source>
</evidence>
<reference evidence="1" key="2">
    <citation type="submission" date="2010-07" db="EMBL/GenBank/DDBJ databases">
        <authorList>
            <consortium name="The Broad Institute Genome Sequencing Platform"/>
            <consortium name="Broad Institute Genome Sequencing Center for Infectious Disease"/>
            <person name="Ma L.-J."/>
            <person name="Dead R."/>
            <person name="Young S."/>
            <person name="Zeng Q."/>
            <person name="Koehrsen M."/>
            <person name="Alvarado L."/>
            <person name="Berlin A."/>
            <person name="Chapman S.B."/>
            <person name="Chen Z."/>
            <person name="Freedman E."/>
            <person name="Gellesch M."/>
            <person name="Goldberg J."/>
            <person name="Griggs A."/>
            <person name="Gujja S."/>
            <person name="Heilman E.R."/>
            <person name="Heiman D."/>
            <person name="Hepburn T."/>
            <person name="Howarth C."/>
            <person name="Jen D."/>
            <person name="Larson L."/>
            <person name="Mehta T."/>
            <person name="Neiman D."/>
            <person name="Pearson M."/>
            <person name="Roberts A."/>
            <person name="Saif S."/>
            <person name="Shea T."/>
            <person name="Shenoy N."/>
            <person name="Sisk P."/>
            <person name="Stolte C."/>
            <person name="Sykes S."/>
            <person name="Walk T."/>
            <person name="White J."/>
            <person name="Yandava C."/>
            <person name="Haas B."/>
            <person name="Nusbaum C."/>
            <person name="Birren B."/>
        </authorList>
    </citation>
    <scope>NUCLEOTIDE SEQUENCE</scope>
    <source>
        <strain evidence="1">R3-111a-1</strain>
    </source>
</reference>
<dbReference type="EMBL" id="GL385400">
    <property type="protein sequence ID" value="EJT71310.1"/>
    <property type="molecule type" value="Genomic_DNA"/>
</dbReference>
<reference evidence="2" key="4">
    <citation type="journal article" date="2015" name="G3 (Bethesda)">
        <title>Genome sequences of three phytopathogenic species of the Magnaporthaceae family of fungi.</title>
        <authorList>
            <person name="Okagaki L.H."/>
            <person name="Nunes C.C."/>
            <person name="Sailsbery J."/>
            <person name="Clay B."/>
            <person name="Brown D."/>
            <person name="John T."/>
            <person name="Oh Y."/>
            <person name="Young N."/>
            <person name="Fitzgerald M."/>
            <person name="Haas B.J."/>
            <person name="Zeng Q."/>
            <person name="Young S."/>
            <person name="Adiconis X."/>
            <person name="Fan L."/>
            <person name="Levin J.Z."/>
            <person name="Mitchell T.K."/>
            <person name="Okubara P.A."/>
            <person name="Farman M.L."/>
            <person name="Kohn L.M."/>
            <person name="Birren B."/>
            <person name="Ma L.-J."/>
            <person name="Dean R.A."/>
        </authorList>
    </citation>
    <scope>NUCLEOTIDE SEQUENCE</scope>
    <source>
        <strain evidence="2">R3-111a-1</strain>
    </source>
</reference>
<evidence type="ECO:0000313" key="1">
    <source>
        <dbReference type="EMBL" id="EJT71310.1"/>
    </source>
</evidence>
<dbReference type="HOGENOM" id="CLU_073108_0_0_1"/>
<reference evidence="2" key="5">
    <citation type="submission" date="2018-04" db="UniProtKB">
        <authorList>
            <consortium name="EnsemblFungi"/>
        </authorList>
    </citation>
    <scope>IDENTIFICATION</scope>
    <source>
        <strain evidence="2">R3-111a-1</strain>
    </source>
</reference>
<dbReference type="VEuPathDB" id="FungiDB:GGTG_10569"/>
<dbReference type="AlphaFoldDB" id="J3PAP4"/>
<accession>J3PAP4</accession>
<dbReference type="GeneID" id="20351027"/>
<name>J3PAP4_GAET3</name>
<reference evidence="1" key="3">
    <citation type="submission" date="2010-09" db="EMBL/GenBank/DDBJ databases">
        <title>Annotation of Gaeumannomyces graminis var. tritici R3-111a-1.</title>
        <authorList>
            <consortium name="The Broad Institute Genome Sequencing Platform"/>
            <person name="Ma L.-J."/>
            <person name="Dead R."/>
            <person name="Young S.K."/>
            <person name="Zeng Q."/>
            <person name="Gargeya S."/>
            <person name="Fitzgerald M."/>
            <person name="Haas B."/>
            <person name="Abouelleil A."/>
            <person name="Alvarado L."/>
            <person name="Arachchi H.M."/>
            <person name="Berlin A."/>
            <person name="Brown A."/>
            <person name="Chapman S.B."/>
            <person name="Chen Z."/>
            <person name="Dunbar C."/>
            <person name="Freedman E."/>
            <person name="Gearin G."/>
            <person name="Gellesch M."/>
            <person name="Goldberg J."/>
            <person name="Griggs A."/>
            <person name="Gujja S."/>
            <person name="Heiman D."/>
            <person name="Howarth C."/>
            <person name="Larson L."/>
            <person name="Lui A."/>
            <person name="MacDonald P.J.P."/>
            <person name="Mehta T."/>
            <person name="Montmayeur A."/>
            <person name="Murphy C."/>
            <person name="Neiman D."/>
            <person name="Pearson M."/>
            <person name="Priest M."/>
            <person name="Roberts A."/>
            <person name="Saif S."/>
            <person name="Shea T."/>
            <person name="Shenoy N."/>
            <person name="Sisk P."/>
            <person name="Stolte C."/>
            <person name="Sykes S."/>
            <person name="Yandava C."/>
            <person name="Wortman J."/>
            <person name="Nusbaum C."/>
            <person name="Birren B."/>
        </authorList>
    </citation>
    <scope>NUCLEOTIDE SEQUENCE</scope>
    <source>
        <strain evidence="1">R3-111a-1</strain>
    </source>
</reference>